<evidence type="ECO:0000256" key="2">
    <source>
        <dbReference type="SAM" id="MobiDB-lite"/>
    </source>
</evidence>
<evidence type="ECO:0000313" key="6">
    <source>
        <dbReference type="Proteomes" id="UP000460318"/>
    </source>
</evidence>
<dbReference type="InterPro" id="IPR011050">
    <property type="entry name" value="Pectin_lyase_fold/virulence"/>
</dbReference>
<keyword evidence="6" id="KW-1185">Reference proteome</keyword>
<evidence type="ECO:0000313" key="5">
    <source>
        <dbReference type="EMBL" id="MWV43964.1"/>
    </source>
</evidence>
<keyword evidence="3" id="KW-0732">Signal</keyword>
<dbReference type="AlphaFoldDB" id="A0A7X3IHD0"/>
<dbReference type="Gene3D" id="2.160.20.10">
    <property type="entry name" value="Single-stranded right-handed beta-helix, Pectin lyase-like"/>
    <property type="match status" value="1"/>
</dbReference>
<dbReference type="RefSeq" id="WP_160497425.1">
    <property type="nucleotide sequence ID" value="NZ_WUBI01000001.1"/>
</dbReference>
<comment type="caution">
    <text evidence="5">The sequence shown here is derived from an EMBL/GenBank/DDBJ whole genome shotgun (WGS) entry which is preliminary data.</text>
</comment>
<dbReference type="Gene3D" id="2.60.120.260">
    <property type="entry name" value="Galactose-binding domain-like"/>
    <property type="match status" value="1"/>
</dbReference>
<dbReference type="InterPro" id="IPR008979">
    <property type="entry name" value="Galactose-bd-like_sf"/>
</dbReference>
<feature type="domain" description="CBM-cenC" evidence="4">
    <location>
        <begin position="516"/>
        <end position="632"/>
    </location>
</feature>
<evidence type="ECO:0000256" key="3">
    <source>
        <dbReference type="SAM" id="SignalP"/>
    </source>
</evidence>
<dbReference type="Pfam" id="PF02018">
    <property type="entry name" value="CBM_4_9"/>
    <property type="match status" value="1"/>
</dbReference>
<evidence type="ECO:0000259" key="4">
    <source>
        <dbReference type="Pfam" id="PF02018"/>
    </source>
</evidence>
<sequence>MKWGLFRSFCMTVLMFLCGGALFAVSASAATYYVDSVSGNDANSGTGETAAWKTLTKVNGVTFQPGDQILFKKGGSWTGTLWPKGSGADGLPIVIDSYGSGGMPLINGNGNEAAVYLSNQQYWEIRQLEITNSNGASSRRNGIYVVNQDGGTLNHIHLIGNNVHDVYGNNVKDGNGSSGIKIRTIAGSVKSNYQNILIDGNTVGPRVDRTGIDINSDYWCRQDSGCSGTYNWYPSTNVMISNNYVTDVGGDGIVPMATEGAVVQYNTVNGFNIRSGTVNAGIWAWNADHTVIQYNEAFNGHTSQDGQGFDIDYGQTGTIVQYNYSHDNDGGFILICQPAGAKNDGGIVRYNISQNDHARIFQLAGPTTNTQVYNNTVYLPAGSSTSPIYANSWGGYTQSISFRNNIWMLQGAGSWQGMSNIASLDFNTNTIYGAHTAGEPADANKSTQNPSLAAAGGGGTGRNSVDGYALVQGSPAIGSGVIIPDNGGKDYWGNAVPSAAAPNRGAYNGTGVPAPANLVVNGGFEQGSLTPWYNWNTASVTSGNARSGTYAVQLAGGPGSAEQIVQLAPNTTYTLKGYAKTADGSQPIRIGVKNYGGAEKYAAISTTSYSQGEVTFTTGSSNMTATIYVYKPSGSAAAYGDDIELVKNP</sequence>
<evidence type="ECO:0000256" key="1">
    <source>
        <dbReference type="ARBA" id="ARBA00022801"/>
    </source>
</evidence>
<dbReference type="Proteomes" id="UP000460318">
    <property type="component" value="Unassembled WGS sequence"/>
</dbReference>
<dbReference type="SUPFAM" id="SSF49785">
    <property type="entry name" value="Galactose-binding domain-like"/>
    <property type="match status" value="1"/>
</dbReference>
<dbReference type="InterPro" id="IPR012334">
    <property type="entry name" value="Pectin_lyas_fold"/>
</dbReference>
<feature type="chain" id="PRO_5030586303" description="CBM-cenC domain-containing protein" evidence="3">
    <location>
        <begin position="30"/>
        <end position="649"/>
    </location>
</feature>
<dbReference type="InterPro" id="IPR006626">
    <property type="entry name" value="PbH1"/>
</dbReference>
<dbReference type="SUPFAM" id="SSF51126">
    <property type="entry name" value="Pectin lyase-like"/>
    <property type="match status" value="2"/>
</dbReference>
<name>A0A7X3IHD0_9BACL</name>
<proteinExistence type="predicted"/>
<feature type="signal peptide" evidence="3">
    <location>
        <begin position="1"/>
        <end position="29"/>
    </location>
</feature>
<dbReference type="SMART" id="SM00710">
    <property type="entry name" value="PbH1"/>
    <property type="match status" value="8"/>
</dbReference>
<dbReference type="EMBL" id="WUBI01000001">
    <property type="protein sequence ID" value="MWV43964.1"/>
    <property type="molecule type" value="Genomic_DNA"/>
</dbReference>
<feature type="region of interest" description="Disordered" evidence="2">
    <location>
        <begin position="439"/>
        <end position="458"/>
    </location>
</feature>
<organism evidence="5 6">
    <name type="scientific">Paenibacillus dendrobii</name>
    <dbReference type="NCBI Taxonomy" id="2691084"/>
    <lineage>
        <taxon>Bacteria</taxon>
        <taxon>Bacillati</taxon>
        <taxon>Bacillota</taxon>
        <taxon>Bacilli</taxon>
        <taxon>Bacillales</taxon>
        <taxon>Paenibacillaceae</taxon>
        <taxon>Paenibacillus</taxon>
    </lineage>
</organism>
<reference evidence="5 6" key="1">
    <citation type="submission" date="2019-12" db="EMBL/GenBank/DDBJ databases">
        <title>Paenibacillus sp. nov., an endophytic bacterium isolated from the stem of Dendrobium.</title>
        <authorList>
            <person name="Zhao R."/>
        </authorList>
    </citation>
    <scope>NUCLEOTIDE SEQUENCE [LARGE SCALE GENOMIC DNA]</scope>
    <source>
        <strain evidence="5 6">HJL G12</strain>
    </source>
</reference>
<protein>
    <recommendedName>
        <fullName evidence="4">CBM-cenC domain-containing protein</fullName>
    </recommendedName>
</protein>
<dbReference type="InterPro" id="IPR003305">
    <property type="entry name" value="CenC_carb-bd"/>
</dbReference>
<keyword evidence="1" id="KW-0378">Hydrolase</keyword>
<dbReference type="GO" id="GO:0016798">
    <property type="term" value="F:hydrolase activity, acting on glycosyl bonds"/>
    <property type="evidence" value="ECO:0007669"/>
    <property type="project" value="InterPro"/>
</dbReference>
<gene>
    <name evidence="5" type="ORF">GRF59_09990</name>
</gene>
<accession>A0A7X3IHD0</accession>